<gene>
    <name evidence="2" type="ORF">NCTC11432_01770</name>
</gene>
<evidence type="ECO:0000313" key="3">
    <source>
        <dbReference type="Proteomes" id="UP000279227"/>
    </source>
</evidence>
<feature type="transmembrane region" description="Helical" evidence="1">
    <location>
        <begin position="12"/>
        <end position="34"/>
    </location>
</feature>
<dbReference type="STRING" id="525257.HMPREF0204_12689"/>
<keyword evidence="1" id="KW-0472">Membrane</keyword>
<evidence type="ECO:0000313" key="2">
    <source>
        <dbReference type="EMBL" id="VEE06686.1"/>
    </source>
</evidence>
<evidence type="ECO:0000256" key="1">
    <source>
        <dbReference type="SAM" id="Phobius"/>
    </source>
</evidence>
<dbReference type="OrthoDB" id="193443at2"/>
<dbReference type="KEGG" id="cgle:NCTC11432_01770"/>
<sequence length="136" mass="15467">MATTVLTATYNFSAYMIYLPIVITLTVLVSQFLFKNSKTFMIDIFHQKTDIAMATNSLFKIGFYLLNIGFALCIIEFFQIESVERLVVALSKKIGGFSIYLGIMMLLNLLLFLKGRKHALNKEKLTIDKTTTYKGN</sequence>
<keyword evidence="1" id="KW-1133">Transmembrane helix</keyword>
<keyword evidence="1" id="KW-0812">Transmembrane</keyword>
<dbReference type="AlphaFoldDB" id="A0A448B0X0"/>
<accession>A0A448B0X0</accession>
<feature type="transmembrane region" description="Helical" evidence="1">
    <location>
        <begin position="61"/>
        <end position="82"/>
    </location>
</feature>
<dbReference type="Proteomes" id="UP000279227">
    <property type="component" value="Chromosome"/>
</dbReference>
<reference evidence="2 3" key="1">
    <citation type="submission" date="2018-12" db="EMBL/GenBank/DDBJ databases">
        <authorList>
            <consortium name="Pathogen Informatics"/>
        </authorList>
    </citation>
    <scope>NUCLEOTIDE SEQUENCE [LARGE SCALE GENOMIC DNA]</scope>
    <source>
        <strain evidence="2 3">NCTC11432</strain>
    </source>
</reference>
<dbReference type="EMBL" id="LR134289">
    <property type="protein sequence ID" value="VEE06686.1"/>
    <property type="molecule type" value="Genomic_DNA"/>
</dbReference>
<proteinExistence type="predicted"/>
<protein>
    <recommendedName>
        <fullName evidence="4">Integral membrane protein</fullName>
    </recommendedName>
</protein>
<name>A0A448B0X0_CHRGE</name>
<feature type="transmembrane region" description="Helical" evidence="1">
    <location>
        <begin position="94"/>
        <end position="113"/>
    </location>
</feature>
<dbReference type="RefSeq" id="WP_002977808.1">
    <property type="nucleotide sequence ID" value="NZ_CP031676.1"/>
</dbReference>
<dbReference type="GeneID" id="93021108"/>
<evidence type="ECO:0008006" key="4">
    <source>
        <dbReference type="Google" id="ProtNLM"/>
    </source>
</evidence>
<organism evidence="2 3">
    <name type="scientific">Chryseobacterium gleum</name>
    <name type="common">Flavobacterium gleum</name>
    <dbReference type="NCBI Taxonomy" id="250"/>
    <lineage>
        <taxon>Bacteria</taxon>
        <taxon>Pseudomonadati</taxon>
        <taxon>Bacteroidota</taxon>
        <taxon>Flavobacteriia</taxon>
        <taxon>Flavobacteriales</taxon>
        <taxon>Weeksellaceae</taxon>
        <taxon>Chryseobacterium group</taxon>
        <taxon>Chryseobacterium</taxon>
    </lineage>
</organism>